<comment type="caution">
    <text evidence="1">The sequence shown here is derived from an EMBL/GenBank/DDBJ whole genome shotgun (WGS) entry which is preliminary data.</text>
</comment>
<evidence type="ECO:0000313" key="2">
    <source>
        <dbReference type="Proteomes" id="UP000516260"/>
    </source>
</evidence>
<proteinExistence type="predicted"/>
<feature type="non-terminal residue" evidence="1">
    <location>
        <position position="1"/>
    </location>
</feature>
<dbReference type="EMBL" id="SWLE01000012">
    <property type="protein sequence ID" value="TNM93491.1"/>
    <property type="molecule type" value="Genomic_DNA"/>
</dbReference>
<organism evidence="1 2">
    <name type="scientific">Takifugu bimaculatus</name>
    <dbReference type="NCBI Taxonomy" id="433685"/>
    <lineage>
        <taxon>Eukaryota</taxon>
        <taxon>Metazoa</taxon>
        <taxon>Chordata</taxon>
        <taxon>Craniata</taxon>
        <taxon>Vertebrata</taxon>
        <taxon>Euteleostomi</taxon>
        <taxon>Actinopterygii</taxon>
        <taxon>Neopterygii</taxon>
        <taxon>Teleostei</taxon>
        <taxon>Neoteleostei</taxon>
        <taxon>Acanthomorphata</taxon>
        <taxon>Eupercaria</taxon>
        <taxon>Tetraodontiformes</taxon>
        <taxon>Tetradontoidea</taxon>
        <taxon>Tetraodontidae</taxon>
        <taxon>Takifugu</taxon>
    </lineage>
</organism>
<evidence type="ECO:0000313" key="1">
    <source>
        <dbReference type="EMBL" id="TNM93491.1"/>
    </source>
</evidence>
<gene>
    <name evidence="1" type="ORF">fugu_001667</name>
</gene>
<keyword evidence="2" id="KW-1185">Reference proteome</keyword>
<accession>A0A4Z2BMF3</accession>
<protein>
    <submittedName>
        <fullName evidence="1">Uncharacterized protein</fullName>
    </submittedName>
</protein>
<name>A0A4Z2BMF3_9TELE</name>
<sequence>HSLPLSSPPYPFSIFLSYLMDTRATPEHFPQQCFAHVNEERKKIAKYGSFEGGQSSNYLDKT</sequence>
<dbReference type="Proteomes" id="UP000516260">
    <property type="component" value="Chromosome 2"/>
</dbReference>
<reference evidence="1 2" key="1">
    <citation type="submission" date="2019-04" db="EMBL/GenBank/DDBJ databases">
        <title>The sequence and de novo assembly of Takifugu bimaculatus genome using PacBio and Hi-C technologies.</title>
        <authorList>
            <person name="Xu P."/>
            <person name="Liu B."/>
            <person name="Zhou Z."/>
        </authorList>
    </citation>
    <scope>NUCLEOTIDE SEQUENCE [LARGE SCALE GENOMIC DNA]</scope>
    <source>
        <strain evidence="1">TB-2018</strain>
        <tissue evidence="1">Muscle</tissue>
    </source>
</reference>
<dbReference type="AlphaFoldDB" id="A0A4Z2BMF3"/>
<feature type="non-terminal residue" evidence="1">
    <location>
        <position position="62"/>
    </location>
</feature>